<dbReference type="InterPro" id="IPR036388">
    <property type="entry name" value="WH-like_DNA-bd_sf"/>
</dbReference>
<dbReference type="InterPro" id="IPR036390">
    <property type="entry name" value="WH_DNA-bd_sf"/>
</dbReference>
<dbReference type="AlphaFoldDB" id="A0A521BCJ5"/>
<protein>
    <submittedName>
        <fullName evidence="1">Transcriptional regulator, BadM/Rrf2 family</fullName>
    </submittedName>
</protein>
<name>A0A521BCJ5_9FLAO</name>
<accession>A0A521BCJ5</accession>
<dbReference type="Proteomes" id="UP000317289">
    <property type="component" value="Unassembled WGS sequence"/>
</dbReference>
<dbReference type="Gene3D" id="1.10.10.10">
    <property type="entry name" value="Winged helix-like DNA-binding domain superfamily/Winged helix DNA-binding domain"/>
    <property type="match status" value="1"/>
</dbReference>
<dbReference type="SUPFAM" id="SSF46785">
    <property type="entry name" value="Winged helix' DNA-binding domain"/>
    <property type="match status" value="1"/>
</dbReference>
<organism evidence="1 2">
    <name type="scientific">Flavobacterium resistens</name>
    <dbReference type="NCBI Taxonomy" id="443612"/>
    <lineage>
        <taxon>Bacteria</taxon>
        <taxon>Pseudomonadati</taxon>
        <taxon>Bacteroidota</taxon>
        <taxon>Flavobacteriia</taxon>
        <taxon>Flavobacteriales</taxon>
        <taxon>Flavobacteriaceae</taxon>
        <taxon>Flavobacterium</taxon>
    </lineage>
</organism>
<dbReference type="PANTHER" id="PTHR33221:SF13">
    <property type="entry name" value="TRANSCRIPTIONAL REGULATOR-RELATED"/>
    <property type="match status" value="1"/>
</dbReference>
<proteinExistence type="predicted"/>
<dbReference type="PANTHER" id="PTHR33221">
    <property type="entry name" value="WINGED HELIX-TURN-HELIX TRANSCRIPTIONAL REGULATOR, RRF2 FAMILY"/>
    <property type="match status" value="1"/>
</dbReference>
<dbReference type="Pfam" id="PF02082">
    <property type="entry name" value="Rrf2"/>
    <property type="match status" value="1"/>
</dbReference>
<evidence type="ECO:0000313" key="2">
    <source>
        <dbReference type="Proteomes" id="UP000317289"/>
    </source>
</evidence>
<dbReference type="GO" id="GO:0003700">
    <property type="term" value="F:DNA-binding transcription factor activity"/>
    <property type="evidence" value="ECO:0007669"/>
    <property type="project" value="TreeGrafter"/>
</dbReference>
<evidence type="ECO:0000313" key="1">
    <source>
        <dbReference type="EMBL" id="SMO44808.1"/>
    </source>
</evidence>
<sequence length="162" mass="17751">MQTCISLYGINKRDMFSKACEYGIRASIFIATNSSKGIRVGIKDVAKEIDSPEPFTAKIMQILTKNGIIHSAKGVGGGFEVSNEAVKTIKLIQIVDAIDGDKIYRGCGIGLKECSEAHPCPVHFEFKKIRGLLHEMLSKTTLEQLASGVKKGDFFLKTLNLE</sequence>
<reference evidence="1 2" key="1">
    <citation type="submission" date="2017-05" db="EMBL/GenBank/DDBJ databases">
        <authorList>
            <person name="Varghese N."/>
            <person name="Submissions S."/>
        </authorList>
    </citation>
    <scope>NUCLEOTIDE SEQUENCE [LARGE SCALE GENOMIC DNA]</scope>
    <source>
        <strain evidence="1 2">DSM 19382</strain>
    </source>
</reference>
<dbReference type="InterPro" id="IPR000944">
    <property type="entry name" value="Tscrpt_reg_Rrf2"/>
</dbReference>
<dbReference type="EMBL" id="FXTA01000001">
    <property type="protein sequence ID" value="SMO44808.1"/>
    <property type="molecule type" value="Genomic_DNA"/>
</dbReference>
<dbReference type="PROSITE" id="PS51197">
    <property type="entry name" value="HTH_RRF2_2"/>
    <property type="match status" value="1"/>
</dbReference>
<dbReference type="GO" id="GO:0005829">
    <property type="term" value="C:cytosol"/>
    <property type="evidence" value="ECO:0007669"/>
    <property type="project" value="TreeGrafter"/>
</dbReference>
<gene>
    <name evidence="1" type="ORF">SAMN06265349_101938</name>
</gene>
<dbReference type="NCBIfam" id="TIGR00738">
    <property type="entry name" value="rrf2_super"/>
    <property type="match status" value="1"/>
</dbReference>